<protein>
    <submittedName>
        <fullName evidence="1">Uncharacterized protein</fullName>
    </submittedName>
</protein>
<dbReference type="EMBL" id="CP037864">
    <property type="protein sequence ID" value="QBM22305.1"/>
    <property type="molecule type" value="Genomic_DNA"/>
</dbReference>
<dbReference type="Proteomes" id="UP000293850">
    <property type="component" value="Chromosome"/>
</dbReference>
<evidence type="ECO:0000313" key="1">
    <source>
        <dbReference type="EMBL" id="QBM22305.1"/>
    </source>
</evidence>
<proteinExistence type="predicted"/>
<evidence type="ECO:0000313" key="2">
    <source>
        <dbReference type="Proteomes" id="UP000293850"/>
    </source>
</evidence>
<name>A0A4P6WKU5_9ENTR</name>
<sequence>MAKITFGFCGAEKAHAVQKGIRAAGFRTINTSDEHGFYVHVITAEENRQHIEDIRNHELEALRAKE</sequence>
<reference evidence="1 2" key="1">
    <citation type="submission" date="2019-03" db="EMBL/GenBank/DDBJ databases">
        <title>Complete genome sequence of an arsenate-respiring bacteria, Citrobacter sp. LY-1.</title>
        <authorList>
            <person name="Wang H."/>
            <person name="Liu Y."/>
            <person name="Li Q."/>
            <person name="Huang J."/>
        </authorList>
    </citation>
    <scope>NUCLEOTIDE SEQUENCE [LARGE SCALE GENOMIC DNA]</scope>
    <source>
        <strain evidence="1 2">LY-1</strain>
    </source>
</reference>
<dbReference type="RefSeq" id="WP_133085962.1">
    <property type="nucleotide sequence ID" value="NZ_CP037864.1"/>
</dbReference>
<dbReference type="KEGG" id="cars:E1B03_07565"/>
<accession>A0A4P6WKU5</accession>
<gene>
    <name evidence="1" type="ORF">E1B03_07565</name>
</gene>
<dbReference type="AlphaFoldDB" id="A0A4P6WKU5"/>
<keyword evidence="2" id="KW-1185">Reference proteome</keyword>
<organism evidence="1 2">
    <name type="scientific">Citrobacter arsenatis</name>
    <dbReference type="NCBI Taxonomy" id="2546350"/>
    <lineage>
        <taxon>Bacteria</taxon>
        <taxon>Pseudomonadati</taxon>
        <taxon>Pseudomonadota</taxon>
        <taxon>Gammaproteobacteria</taxon>
        <taxon>Enterobacterales</taxon>
        <taxon>Enterobacteriaceae</taxon>
        <taxon>Citrobacter</taxon>
    </lineage>
</organism>